<dbReference type="InterPro" id="IPR025365">
    <property type="entry name" value="DUF4269"/>
</dbReference>
<accession>A0ABP8M916</accession>
<keyword evidence="2" id="KW-1185">Reference proteome</keyword>
<dbReference type="Proteomes" id="UP001500840">
    <property type="component" value="Unassembled WGS sequence"/>
</dbReference>
<evidence type="ECO:0008006" key="3">
    <source>
        <dbReference type="Google" id="ProtNLM"/>
    </source>
</evidence>
<dbReference type="EMBL" id="BAABGA010000007">
    <property type="protein sequence ID" value="GAA4445375.1"/>
    <property type="molecule type" value="Genomic_DNA"/>
</dbReference>
<proteinExistence type="predicted"/>
<gene>
    <name evidence="1" type="ORF">GCM10023156_04910</name>
</gene>
<evidence type="ECO:0000313" key="2">
    <source>
        <dbReference type="Proteomes" id="UP001500840"/>
    </source>
</evidence>
<organism evidence="1 2">
    <name type="scientific">Novipirellula rosea</name>
    <dbReference type="NCBI Taxonomy" id="1031540"/>
    <lineage>
        <taxon>Bacteria</taxon>
        <taxon>Pseudomonadati</taxon>
        <taxon>Planctomycetota</taxon>
        <taxon>Planctomycetia</taxon>
        <taxon>Pirellulales</taxon>
        <taxon>Pirellulaceae</taxon>
        <taxon>Novipirellula</taxon>
    </lineage>
</organism>
<dbReference type="Pfam" id="PF14091">
    <property type="entry name" value="DUF4269"/>
    <property type="match status" value="1"/>
</dbReference>
<sequence>MRVPYAQAVANLDLLERLRPFDPIVIGTPPLGIDVANSDIDIACYCDDLERFTDFATRHFQSQNRFQIRLATFQNLESAVVQFEAFEWDFEISANRFRPISSGAYGISGSNNDCLQYLLT</sequence>
<evidence type="ECO:0000313" key="1">
    <source>
        <dbReference type="EMBL" id="GAA4445375.1"/>
    </source>
</evidence>
<protein>
    <recommendedName>
        <fullName evidence="3">Polymerase nucleotidyl transferase domain-containing protein</fullName>
    </recommendedName>
</protein>
<name>A0ABP8M916_9BACT</name>
<reference evidence="2" key="1">
    <citation type="journal article" date="2019" name="Int. J. Syst. Evol. Microbiol.">
        <title>The Global Catalogue of Microorganisms (GCM) 10K type strain sequencing project: providing services to taxonomists for standard genome sequencing and annotation.</title>
        <authorList>
            <consortium name="The Broad Institute Genomics Platform"/>
            <consortium name="The Broad Institute Genome Sequencing Center for Infectious Disease"/>
            <person name="Wu L."/>
            <person name="Ma J."/>
        </authorList>
    </citation>
    <scope>NUCLEOTIDE SEQUENCE [LARGE SCALE GENOMIC DNA]</scope>
    <source>
        <strain evidence="2">JCM 17759</strain>
    </source>
</reference>
<comment type="caution">
    <text evidence="1">The sequence shown here is derived from an EMBL/GenBank/DDBJ whole genome shotgun (WGS) entry which is preliminary data.</text>
</comment>